<dbReference type="Pfam" id="PF12867">
    <property type="entry name" value="DinB_2"/>
    <property type="match status" value="1"/>
</dbReference>
<evidence type="ECO:0000259" key="1">
    <source>
        <dbReference type="Pfam" id="PF12867"/>
    </source>
</evidence>
<dbReference type="SUPFAM" id="SSF109854">
    <property type="entry name" value="DinB/YfiT-like putative metalloenzymes"/>
    <property type="match status" value="1"/>
</dbReference>
<reference evidence="2 3" key="1">
    <citation type="submission" date="2018-08" db="EMBL/GenBank/DDBJ databases">
        <title>The reduced genetic potential of extracellular carbohydrate catabolism in Euzebyella marina RN62, a Flavobacteriia bacterium isolated from the hadal water.</title>
        <authorList>
            <person name="Xue C."/>
        </authorList>
    </citation>
    <scope>NUCLEOTIDE SEQUENCE [LARGE SCALE GENOMIC DNA]</scope>
    <source>
        <strain evidence="2 3">RN62</strain>
    </source>
</reference>
<dbReference type="EMBL" id="CP032050">
    <property type="protein sequence ID" value="AYN66443.1"/>
    <property type="molecule type" value="Genomic_DNA"/>
</dbReference>
<dbReference type="OrthoDB" id="9814103at2"/>
<evidence type="ECO:0000313" key="2">
    <source>
        <dbReference type="EMBL" id="AYN66443.1"/>
    </source>
</evidence>
<dbReference type="KEGG" id="emar:D1013_03125"/>
<dbReference type="Gene3D" id="1.20.120.450">
    <property type="entry name" value="dinb family like domain"/>
    <property type="match status" value="1"/>
</dbReference>
<accession>A0A3G2L2I6</accession>
<dbReference type="AlphaFoldDB" id="A0A3G2L2I6"/>
<dbReference type="Proteomes" id="UP000276309">
    <property type="component" value="Chromosome"/>
</dbReference>
<dbReference type="InterPro" id="IPR034660">
    <property type="entry name" value="DinB/YfiT-like"/>
</dbReference>
<gene>
    <name evidence="2" type="ORF">D1013_03125</name>
</gene>
<dbReference type="InterPro" id="IPR024775">
    <property type="entry name" value="DinB-like"/>
</dbReference>
<keyword evidence="3" id="KW-1185">Reference proteome</keyword>
<feature type="domain" description="DinB-like" evidence="1">
    <location>
        <begin position="46"/>
        <end position="150"/>
    </location>
</feature>
<name>A0A3G2L2I6_9FLAO</name>
<evidence type="ECO:0000313" key="3">
    <source>
        <dbReference type="Proteomes" id="UP000276309"/>
    </source>
</evidence>
<proteinExistence type="predicted"/>
<sequence>MSNVQVLRIVEKLETCFSGEPWYGHSVLAKLSGVSAPIAGQYLPNYSKNVAELVIHLIAWREFALRKLMGDAEFKIELNSDADWPKAKSLSDQAWNNLMADLKRTQSDLLKVLSERDDLFLKSKVPGERYTFEYLLTGITEHDTYHLGQIAMILSILK</sequence>
<organism evidence="2 3">
    <name type="scientific">Euzebyella marina</name>
    <dbReference type="NCBI Taxonomy" id="1761453"/>
    <lineage>
        <taxon>Bacteria</taxon>
        <taxon>Pseudomonadati</taxon>
        <taxon>Bacteroidota</taxon>
        <taxon>Flavobacteriia</taxon>
        <taxon>Flavobacteriales</taxon>
        <taxon>Flavobacteriaceae</taxon>
        <taxon>Euzebyella</taxon>
    </lineage>
</organism>
<dbReference type="RefSeq" id="WP_121847495.1">
    <property type="nucleotide sequence ID" value="NZ_CP032050.1"/>
</dbReference>
<protein>
    <submittedName>
        <fullName evidence="2">DinB family protein</fullName>
    </submittedName>
</protein>